<dbReference type="PANTHER" id="PTHR30572">
    <property type="entry name" value="MEMBRANE COMPONENT OF TRANSPORTER-RELATED"/>
    <property type="match status" value="1"/>
</dbReference>
<dbReference type="RefSeq" id="WP_086786921.1">
    <property type="nucleotide sequence ID" value="NZ_JAGIOO010000001.1"/>
</dbReference>
<keyword evidence="5 7" id="KW-0472">Membrane</keyword>
<reference evidence="9 10" key="1">
    <citation type="submission" date="2021-03" db="EMBL/GenBank/DDBJ databases">
        <title>Sequencing the genomes of 1000 actinobacteria strains.</title>
        <authorList>
            <person name="Klenk H.-P."/>
        </authorList>
    </citation>
    <scope>NUCLEOTIDE SEQUENCE [LARGE SCALE GENOMIC DNA]</scope>
    <source>
        <strain evidence="9 10">DSM 44580</strain>
    </source>
</reference>
<evidence type="ECO:0000256" key="7">
    <source>
        <dbReference type="SAM" id="Phobius"/>
    </source>
</evidence>
<feature type="domain" description="ABC3 transporter permease C-terminal" evidence="8">
    <location>
        <begin position="721"/>
        <end position="834"/>
    </location>
</feature>
<evidence type="ECO:0000313" key="9">
    <source>
        <dbReference type="EMBL" id="MBP2472725.1"/>
    </source>
</evidence>
<feature type="transmembrane region" description="Helical" evidence="7">
    <location>
        <begin position="801"/>
        <end position="823"/>
    </location>
</feature>
<comment type="subcellular location">
    <subcellularLocation>
        <location evidence="1">Cell membrane</location>
        <topology evidence="1">Multi-pass membrane protein</topology>
    </subcellularLocation>
</comment>
<evidence type="ECO:0000313" key="10">
    <source>
        <dbReference type="Proteomes" id="UP001519363"/>
    </source>
</evidence>
<feature type="transmembrane region" description="Helical" evidence="7">
    <location>
        <begin position="21"/>
        <end position="41"/>
    </location>
</feature>
<keyword evidence="4 7" id="KW-1133">Transmembrane helix</keyword>
<feature type="domain" description="ABC3 transporter permease C-terminal" evidence="8">
    <location>
        <begin position="262"/>
        <end position="377"/>
    </location>
</feature>
<comment type="caution">
    <text evidence="9">The sequence shown here is derived from an EMBL/GenBank/DDBJ whole genome shotgun (WGS) entry which is preliminary data.</text>
</comment>
<feature type="transmembrane region" description="Helical" evidence="7">
    <location>
        <begin position="487"/>
        <end position="507"/>
    </location>
</feature>
<feature type="transmembrane region" description="Helical" evidence="7">
    <location>
        <begin position="304"/>
        <end position="337"/>
    </location>
</feature>
<dbReference type="PANTHER" id="PTHR30572:SF4">
    <property type="entry name" value="ABC TRANSPORTER PERMEASE YTRF"/>
    <property type="match status" value="1"/>
</dbReference>
<name>A0ABS5A810_9PSEU</name>
<feature type="transmembrane region" description="Helical" evidence="7">
    <location>
        <begin position="431"/>
        <end position="456"/>
    </location>
</feature>
<organism evidence="9 10">
    <name type="scientific">Crossiella equi</name>
    <dbReference type="NCBI Taxonomy" id="130796"/>
    <lineage>
        <taxon>Bacteria</taxon>
        <taxon>Bacillati</taxon>
        <taxon>Actinomycetota</taxon>
        <taxon>Actinomycetes</taxon>
        <taxon>Pseudonocardiales</taxon>
        <taxon>Pseudonocardiaceae</taxon>
        <taxon>Crossiella</taxon>
    </lineage>
</organism>
<feature type="transmembrane region" description="Helical" evidence="7">
    <location>
        <begin position="715"/>
        <end position="741"/>
    </location>
</feature>
<dbReference type="Pfam" id="PF02687">
    <property type="entry name" value="FtsX"/>
    <property type="match status" value="2"/>
</dbReference>
<evidence type="ECO:0000256" key="3">
    <source>
        <dbReference type="ARBA" id="ARBA00022692"/>
    </source>
</evidence>
<feature type="transmembrane region" description="Helical" evidence="7">
    <location>
        <begin position="256"/>
        <end position="283"/>
    </location>
</feature>
<evidence type="ECO:0000259" key="8">
    <source>
        <dbReference type="Pfam" id="PF02687"/>
    </source>
</evidence>
<evidence type="ECO:0000256" key="2">
    <source>
        <dbReference type="ARBA" id="ARBA00022475"/>
    </source>
</evidence>
<protein>
    <submittedName>
        <fullName evidence="9">ABC transport system permease protein</fullName>
    </submittedName>
</protein>
<gene>
    <name evidence="9" type="ORF">JOF53_001597</name>
</gene>
<sequence>MARNPLLRTVTQELRQRPTRVLLTGLAIVVATLFAAGSIMFTDTMRVTLVNSASATGENVAAVVEPRNDYDEKNPDKPSPDLRAALKAVPGVAEVAPQGSLFFESPKDANAYWNVVSDTPGQLARTTLVSGKMPQGGLEAAVDQGTAKRHNVKAGDTVTLAGRGSRNKPVTLTVTGVVKQKGAYERTLVATADTVREMDPVFGFDRYELLAAAGTTPQQVVAAVKDKLGAQARRVVTGPEQRAEDLARMGSAADNVLLVLTVFTGLAMLAAALVVSSTFRIIIAQRRRRTALMRCVGAGRGQVLRAMLAEAGVTGVVAGVVGAALALALGYPVLAYINTLVEDPLPALQVSWPKLALVVVVAVVVTVVAAVGPAVAGTRVPPVAALGTARLSEAGSGYSKVRVVFMALCLLAAVGLLFLKPGGDRNPEANMLVVVGSGVFAFAALILGGPLLMPLLAKLLGAPVKAVGKVPGRIAVGNALRVPKRTAATTVVLTMGVGLIAAVLVGLSSAQAGAEERLDARYPAKVVLQASSPQDGVRPDLVKAVTNLAESGAVGQVSGTQLKAAGPLFTNDQARVTGVDVAAYPNLTKGWVLEGKLADLATGKVGLSQATAEKFGVKVGDKLTLTGPDGKLEPTVVAVYRDGAVLGPIALHVADLTTIAKNAVPQQLLVDTAPGYDTDKLRTAVSPLIAGGEVRMVVAEEEKKQIAQVITQMTYVVLGLVGMTVLVSVVGVAVTLSLSVVERTQESGLLRALGLNRGGLRAALAWEAVVFGACAAVVGLALGGLYGGLAVHSLEQFGAVAVPWGQLALVGLGLVAMALIAAVGPARRSARVSPLEALVAD</sequence>
<feature type="transmembrane region" description="Helical" evidence="7">
    <location>
        <begin position="762"/>
        <end position="789"/>
    </location>
</feature>
<evidence type="ECO:0000256" key="5">
    <source>
        <dbReference type="ARBA" id="ARBA00023136"/>
    </source>
</evidence>
<dbReference type="Proteomes" id="UP001519363">
    <property type="component" value="Unassembled WGS sequence"/>
</dbReference>
<dbReference type="EMBL" id="JAGIOO010000001">
    <property type="protein sequence ID" value="MBP2472725.1"/>
    <property type="molecule type" value="Genomic_DNA"/>
</dbReference>
<proteinExistence type="inferred from homology"/>
<keyword evidence="2" id="KW-1003">Cell membrane</keyword>
<evidence type="ECO:0000256" key="1">
    <source>
        <dbReference type="ARBA" id="ARBA00004651"/>
    </source>
</evidence>
<evidence type="ECO:0000256" key="4">
    <source>
        <dbReference type="ARBA" id="ARBA00022989"/>
    </source>
</evidence>
<feature type="transmembrane region" description="Helical" evidence="7">
    <location>
        <begin position="401"/>
        <end position="419"/>
    </location>
</feature>
<dbReference type="InterPro" id="IPR050250">
    <property type="entry name" value="Macrolide_Exporter_MacB"/>
</dbReference>
<keyword evidence="3 7" id="KW-0812">Transmembrane</keyword>
<accession>A0ABS5A810</accession>
<keyword evidence="10" id="KW-1185">Reference proteome</keyword>
<dbReference type="InterPro" id="IPR003838">
    <property type="entry name" value="ABC3_permease_C"/>
</dbReference>
<evidence type="ECO:0000256" key="6">
    <source>
        <dbReference type="ARBA" id="ARBA00038076"/>
    </source>
</evidence>
<comment type="similarity">
    <text evidence="6">Belongs to the ABC-4 integral membrane protein family.</text>
</comment>
<feature type="transmembrane region" description="Helical" evidence="7">
    <location>
        <begin position="357"/>
        <end position="380"/>
    </location>
</feature>